<reference evidence="2" key="2">
    <citation type="journal article" date="2023" name="IMA Fungus">
        <title>Comparative genomic study of the Penicillium genus elucidates a diverse pangenome and 15 lateral gene transfer events.</title>
        <authorList>
            <person name="Petersen C."/>
            <person name="Sorensen T."/>
            <person name="Nielsen M.R."/>
            <person name="Sondergaard T.E."/>
            <person name="Sorensen J.L."/>
            <person name="Fitzpatrick D.A."/>
            <person name="Frisvad J.C."/>
            <person name="Nielsen K.L."/>
        </authorList>
    </citation>
    <scope>NUCLEOTIDE SEQUENCE</scope>
    <source>
        <strain evidence="2">IBT 34128</strain>
    </source>
</reference>
<evidence type="ECO:0000313" key="2">
    <source>
        <dbReference type="EMBL" id="KAJ5114808.1"/>
    </source>
</evidence>
<reference evidence="2" key="1">
    <citation type="submission" date="2022-11" db="EMBL/GenBank/DDBJ databases">
        <authorList>
            <person name="Petersen C."/>
        </authorList>
    </citation>
    <scope>NUCLEOTIDE SEQUENCE</scope>
    <source>
        <strain evidence="2">IBT 34128</strain>
    </source>
</reference>
<evidence type="ECO:0000313" key="3">
    <source>
        <dbReference type="Proteomes" id="UP001141434"/>
    </source>
</evidence>
<dbReference type="Pfam" id="PF23584">
    <property type="entry name" value="DUF7136"/>
    <property type="match status" value="1"/>
</dbReference>
<keyword evidence="3" id="KW-1185">Reference proteome</keyword>
<evidence type="ECO:0000259" key="1">
    <source>
        <dbReference type="Pfam" id="PF23584"/>
    </source>
</evidence>
<comment type="caution">
    <text evidence="2">The sequence shown here is derived from an EMBL/GenBank/DDBJ whole genome shotgun (WGS) entry which is preliminary data.</text>
</comment>
<accession>A0A9W9KR68</accession>
<dbReference type="OrthoDB" id="4490227at2759"/>
<name>A0A9W9KR68_9EURO</name>
<dbReference type="Proteomes" id="UP001141434">
    <property type="component" value="Unassembled WGS sequence"/>
</dbReference>
<gene>
    <name evidence="2" type="ORF">NUU61_000567</name>
</gene>
<dbReference type="RefSeq" id="XP_056516001.1">
    <property type="nucleotide sequence ID" value="XM_056651151.1"/>
</dbReference>
<proteinExistence type="predicted"/>
<organism evidence="2 3">
    <name type="scientific">Penicillium alfredii</name>
    <dbReference type="NCBI Taxonomy" id="1506179"/>
    <lineage>
        <taxon>Eukaryota</taxon>
        <taxon>Fungi</taxon>
        <taxon>Dikarya</taxon>
        <taxon>Ascomycota</taxon>
        <taxon>Pezizomycotina</taxon>
        <taxon>Eurotiomycetes</taxon>
        <taxon>Eurotiomycetidae</taxon>
        <taxon>Eurotiales</taxon>
        <taxon>Aspergillaceae</taxon>
        <taxon>Penicillium</taxon>
    </lineage>
</organism>
<protein>
    <recommendedName>
        <fullName evidence="1">DUF7136 domain-containing protein</fullName>
    </recommendedName>
</protein>
<dbReference type="AlphaFoldDB" id="A0A9W9KR68"/>
<dbReference type="InterPro" id="IPR055560">
    <property type="entry name" value="DUF7136"/>
</dbReference>
<sequence length="196" mass="20742">MAWKLSDPEESVSFLLDSVSNTLNTESEREFVWKLRWTNCSTPANGTTSHDEHGLVEERDFAWRPSWTGRSIYFTTKRGGTQSNLTARSIGDKCDDDAQTLAFNVTKTLKAPGGSLEGKTCAVLVSPPPTPAPCKASVAPAAASSISSALTARQSTAATPVISCPAKSGGVAISEANSQLKWWAAGLVLLVGKSIV</sequence>
<dbReference type="EMBL" id="JAPMSZ010000001">
    <property type="protein sequence ID" value="KAJ5114808.1"/>
    <property type="molecule type" value="Genomic_DNA"/>
</dbReference>
<dbReference type="GeneID" id="81390319"/>
<feature type="domain" description="DUF7136" evidence="1">
    <location>
        <begin position="9"/>
        <end position="164"/>
    </location>
</feature>